<gene>
    <name evidence="1" type="ORF">DMENIID0002_13090</name>
</gene>
<protein>
    <submittedName>
        <fullName evidence="1">Uncharacterized protein</fullName>
    </submittedName>
</protein>
<evidence type="ECO:0000313" key="1">
    <source>
        <dbReference type="EMBL" id="BFD46663.1"/>
    </source>
</evidence>
<organism evidence="1">
    <name type="scientific">Candidatus Tisiphia endosymbiont of Sergentomyia squamirostris</name>
    <dbReference type="NCBI Taxonomy" id="3113639"/>
    <lineage>
        <taxon>Bacteria</taxon>
        <taxon>Pseudomonadati</taxon>
        <taxon>Pseudomonadota</taxon>
        <taxon>Alphaproteobacteria</taxon>
        <taxon>Rickettsiales</taxon>
        <taxon>Rickettsiaceae</taxon>
        <taxon>Rickettsieae</taxon>
        <taxon>Candidatus Tisiphia</taxon>
    </lineage>
</organism>
<accession>A0AAT9G9X9</accession>
<sequence length="40" mass="4921">MTRLLNNYNKKSYIIGRYIQDIANHEFIQEQKFVVEYKVI</sequence>
<dbReference type="AlphaFoldDB" id="A0AAT9G9X9"/>
<reference evidence="1" key="1">
    <citation type="submission" date="2024-01" db="EMBL/GenBank/DDBJ databases">
        <title>Sequencing the genomes of a sandfly, Sergentomyia squamirostris, and its two endosymbionts.</title>
        <authorList>
            <person name="Itokawa K."/>
            <person name="Sanjoba C."/>
        </authorList>
    </citation>
    <scope>NUCLEOTIDE SEQUENCE</scope>
    <source>
        <strain evidence="1">RiSSQ</strain>
    </source>
</reference>
<dbReference type="EMBL" id="AP029170">
    <property type="protein sequence ID" value="BFD46663.1"/>
    <property type="molecule type" value="Genomic_DNA"/>
</dbReference>
<proteinExistence type="predicted"/>
<name>A0AAT9G9X9_9RICK</name>